<evidence type="ECO:0000256" key="1">
    <source>
        <dbReference type="SAM" id="Coils"/>
    </source>
</evidence>
<feature type="domain" description="Retroviral polymerase SH3-like" evidence="3">
    <location>
        <begin position="634"/>
        <end position="691"/>
    </location>
</feature>
<proteinExistence type="predicted"/>
<evidence type="ECO:0000313" key="4">
    <source>
        <dbReference type="EMBL" id="GEU83103.1"/>
    </source>
</evidence>
<dbReference type="InterPro" id="IPR057670">
    <property type="entry name" value="SH3_retrovirus"/>
</dbReference>
<sequence>MNSMQQQMPNLDDISDPITAINMALVLMAKAFKLNYSTPTNNNQRSLSNPRNNQISHPGKNIGQDRQMQMVGGNGNQNGLIVISRIANQNASQNGNGNVVAARAEGNGNGNNRNQTQLLIAQKEKATIQLQAEEFGLMAAAWDIDEIEEVNANCILMANLQQASTSGTQTDKALVYDSDGSAEVHHYDSCYNNDIFNIFTQEEQYTELLDPFTKPYTIQQNNNNVISVESSVEHNRGTVEQHLATIEKTRAYFESFYNNLAIEVEKVNTVTRKMKETNADLTTKLARYKAYQEFHKIIKDEIASIVNQVDARVQNFENHFVKEAAKFVRDFKSLAKEADESLDKFMILENENKHLLRATISQDIMCNVLLLLKHPISKLRLNIRKKGLKNISLKRKINMLNFGMIGKKCKECKYNKTAYDKAYNDMQNQIKRLQAQLGDLKGKSMDTQCASDTLDPSSQKLEDENVSLEFQVIPKVVETIALSKPVTSNSGPSTKESKVMKNNKVIALGMFRINSLKTSRVENFVPNKPVKSSVRTKPITTSQPHVTTKKDVNSDLHGFSFTRINNTMVTSASKSSCIKNKEVEVEEHHRNLLLSRNQKHMSSECDDACTSNPQEPTSKWFQNSTSFLGRALFYPKNDYEHIGKLGAKCDIGLFIGYSANSCAYRVYNRRTRKIMETMNVTFDELSAMDFEQCTMYDDYIGGQPLAAQRTTPAALAPQDLQTLTASTTTAYTAPTPTNSSSQAADIPNTLQDVYELQQNDQQQDNQA</sequence>
<dbReference type="Pfam" id="PF25597">
    <property type="entry name" value="SH3_retrovirus"/>
    <property type="match status" value="1"/>
</dbReference>
<evidence type="ECO:0000256" key="2">
    <source>
        <dbReference type="SAM" id="MobiDB-lite"/>
    </source>
</evidence>
<dbReference type="AlphaFoldDB" id="A0A6L2NA72"/>
<keyword evidence="1" id="KW-0175">Coiled coil</keyword>
<feature type="coiled-coil region" evidence="1">
    <location>
        <begin position="416"/>
        <end position="443"/>
    </location>
</feature>
<organism evidence="4">
    <name type="scientific">Tanacetum cinerariifolium</name>
    <name type="common">Dalmatian daisy</name>
    <name type="synonym">Chrysanthemum cinerariifolium</name>
    <dbReference type="NCBI Taxonomy" id="118510"/>
    <lineage>
        <taxon>Eukaryota</taxon>
        <taxon>Viridiplantae</taxon>
        <taxon>Streptophyta</taxon>
        <taxon>Embryophyta</taxon>
        <taxon>Tracheophyta</taxon>
        <taxon>Spermatophyta</taxon>
        <taxon>Magnoliopsida</taxon>
        <taxon>eudicotyledons</taxon>
        <taxon>Gunneridae</taxon>
        <taxon>Pentapetalae</taxon>
        <taxon>asterids</taxon>
        <taxon>campanulids</taxon>
        <taxon>Asterales</taxon>
        <taxon>Asteraceae</taxon>
        <taxon>Asteroideae</taxon>
        <taxon>Anthemideae</taxon>
        <taxon>Anthemidinae</taxon>
        <taxon>Tanacetum</taxon>
    </lineage>
</organism>
<feature type="region of interest" description="Disordered" evidence="2">
    <location>
        <begin position="530"/>
        <end position="551"/>
    </location>
</feature>
<protein>
    <recommendedName>
        <fullName evidence="3">Retroviral polymerase SH3-like domain-containing protein</fullName>
    </recommendedName>
</protein>
<comment type="caution">
    <text evidence="4">The sequence shown here is derived from an EMBL/GenBank/DDBJ whole genome shotgun (WGS) entry which is preliminary data.</text>
</comment>
<accession>A0A6L2NA72</accession>
<dbReference type="EMBL" id="BKCJ010008617">
    <property type="protein sequence ID" value="GEU83103.1"/>
    <property type="molecule type" value="Genomic_DNA"/>
</dbReference>
<gene>
    <name evidence="4" type="ORF">Tci_055081</name>
</gene>
<feature type="compositionally biased region" description="Polar residues" evidence="2">
    <location>
        <begin position="40"/>
        <end position="56"/>
    </location>
</feature>
<evidence type="ECO:0000259" key="3">
    <source>
        <dbReference type="Pfam" id="PF25597"/>
    </source>
</evidence>
<feature type="region of interest" description="Disordered" evidence="2">
    <location>
        <begin position="40"/>
        <end position="66"/>
    </location>
</feature>
<name>A0A6L2NA72_TANCI</name>
<reference evidence="4" key="1">
    <citation type="journal article" date="2019" name="Sci. Rep.">
        <title>Draft genome of Tanacetum cinerariifolium, the natural source of mosquito coil.</title>
        <authorList>
            <person name="Yamashiro T."/>
            <person name="Shiraishi A."/>
            <person name="Satake H."/>
            <person name="Nakayama K."/>
        </authorList>
    </citation>
    <scope>NUCLEOTIDE SEQUENCE</scope>
</reference>
<feature type="compositionally biased region" description="Polar residues" evidence="2">
    <location>
        <begin position="533"/>
        <end position="546"/>
    </location>
</feature>